<reference evidence="5 6" key="1">
    <citation type="journal article" date="2015" name="Appl. Environ. Microbiol.">
        <title>The Geoglobus acetivorans genome: Fe(III) reduction, acetate utilization, autotrophic growth, and degradation of aromatic compounds in a hyperthermophilic archaeon.</title>
        <authorList>
            <person name="Mardanov A.V."/>
            <person name="Slododkina G.B."/>
            <person name="Slobodkin A.I."/>
            <person name="Beletsky A.V."/>
            <person name="Gavrilov S.N."/>
            <person name="Kublanov I.V."/>
            <person name="Bonch-Osmolovskaya E.A."/>
            <person name="Skryabin K.G."/>
            <person name="Ravin N.V."/>
        </authorList>
    </citation>
    <scope>NUCLEOTIDE SEQUENCE [LARGE SCALE GENOMIC DNA]</scope>
    <source>
        <strain evidence="5 6">SBH6</strain>
    </source>
</reference>
<dbReference type="SMART" id="SM00487">
    <property type="entry name" value="DEXDc"/>
    <property type="match status" value="1"/>
</dbReference>
<dbReference type="GO" id="GO:0043138">
    <property type="term" value="F:3'-5' DNA helicase activity"/>
    <property type="evidence" value="ECO:0007669"/>
    <property type="project" value="TreeGrafter"/>
</dbReference>
<dbReference type="RefSeq" id="WP_048091107.1">
    <property type="nucleotide sequence ID" value="NZ_CP009552.1"/>
</dbReference>
<organism evidence="5 6">
    <name type="scientific">Geoglobus acetivorans</name>
    <dbReference type="NCBI Taxonomy" id="565033"/>
    <lineage>
        <taxon>Archaea</taxon>
        <taxon>Methanobacteriati</taxon>
        <taxon>Methanobacteriota</taxon>
        <taxon>Archaeoglobi</taxon>
        <taxon>Archaeoglobales</taxon>
        <taxon>Archaeoglobaceae</taxon>
        <taxon>Geoglobus</taxon>
    </lineage>
</organism>
<dbReference type="Pfam" id="PF00271">
    <property type="entry name" value="Helicase_C"/>
    <property type="match status" value="1"/>
</dbReference>
<sequence>MEANEYFCPRCRRLKSRCVCARKSTRQRNLEIFDEICRDDELKPLFNTDCEVVLFRRFSGNHRPDVELDRLDISENLKKALQLRGIEKLFRFQYEAIGRILAGGDVIITAPTGTGKTEAFLIPLIERIASDGGKAMVIYPTKALIRDQLGKARYYAESMNLSVADFHGDSDRVSRRLVLSGDADVILTNPDMIDYHMRNTPSFRRFVERVRIIVFDELHSYSGYFGSNIYWLVRRIERFCKPQIIASSATIDNPGEFGKILFERDFEVVSENVRTGELNFIMFYGNFYRTVVEILRRLKDRKVLIFGNSYKSVETLAWILEREGLRAYVHKSGLPADLKKRIEMDFRNGRIKVLVSTSTLELGIDIGDVDVVISEPVPFSNFLQRIGRAGRGRKGTGILILREEDTISNYYRKNPEEYFREKALCYAERDNELVKEHHILSMAMEMPLTRDEIDDPIVDRMVESGLLIDGGGFLFSGGVKRDFSLRGAGKSVKIYHGERFIGERVLPVAVKELHPGGVFIHNMRKYRVLELNLEKLEAHVEEFGDVLITTPLYSATPRLIRVLESISEPIDAHYCDLEVTIFVTGYILKNPYDDSKKTVRYLEKPVSYSFRTKGFLFAAPFPEKMDYEDYYAGSFHALEHVLIDASDAITGGGSSNLGGVSTPDGFIFVYDASEGGNGVSKLLFSRLERALEISLNVLENCECGREDGCPKCTYSYQCGNNNQPLNRFGAIDAIRKVFSGVKRKPDISVFEEVRDFVYYP</sequence>
<dbReference type="GO" id="GO:0006289">
    <property type="term" value="P:nucleotide-excision repair"/>
    <property type="evidence" value="ECO:0007669"/>
    <property type="project" value="TreeGrafter"/>
</dbReference>
<dbReference type="GO" id="GO:0005524">
    <property type="term" value="F:ATP binding"/>
    <property type="evidence" value="ECO:0007669"/>
    <property type="project" value="UniProtKB-KW"/>
</dbReference>
<dbReference type="InterPro" id="IPR001650">
    <property type="entry name" value="Helicase_C-like"/>
</dbReference>
<gene>
    <name evidence="5" type="ORF">GACE_0634</name>
</gene>
<dbReference type="SUPFAM" id="SSF52540">
    <property type="entry name" value="P-loop containing nucleoside triphosphate hydrolases"/>
    <property type="match status" value="1"/>
</dbReference>
<evidence type="ECO:0000313" key="5">
    <source>
        <dbReference type="EMBL" id="AIY89686.1"/>
    </source>
</evidence>
<dbReference type="Pfam" id="PF00270">
    <property type="entry name" value="DEAD"/>
    <property type="match status" value="1"/>
</dbReference>
<protein>
    <submittedName>
        <fullName evidence="5">ATP-dependent helicase</fullName>
    </submittedName>
</protein>
<dbReference type="STRING" id="565033.GACE_0634"/>
<proteinExistence type="predicted"/>
<dbReference type="SMART" id="SM00490">
    <property type="entry name" value="HELICc"/>
    <property type="match status" value="1"/>
</dbReference>
<dbReference type="PROSITE" id="PS51192">
    <property type="entry name" value="HELICASE_ATP_BIND_1"/>
    <property type="match status" value="1"/>
</dbReference>
<keyword evidence="1" id="KW-0547">Nucleotide-binding</keyword>
<dbReference type="PANTHER" id="PTHR47957">
    <property type="entry name" value="ATP-DEPENDENT HELICASE HRQ1"/>
    <property type="match status" value="1"/>
</dbReference>
<dbReference type="InterPro" id="IPR027417">
    <property type="entry name" value="P-loop_NTPase"/>
</dbReference>
<dbReference type="InterPro" id="IPR018973">
    <property type="entry name" value="MZB"/>
</dbReference>
<evidence type="ECO:0000259" key="4">
    <source>
        <dbReference type="PROSITE" id="PS51194"/>
    </source>
</evidence>
<evidence type="ECO:0000256" key="2">
    <source>
        <dbReference type="ARBA" id="ARBA00022840"/>
    </source>
</evidence>
<keyword evidence="2" id="KW-0067">ATP-binding</keyword>
<dbReference type="PROSITE" id="PS51194">
    <property type="entry name" value="HELICASE_CTER"/>
    <property type="match status" value="1"/>
</dbReference>
<keyword evidence="5" id="KW-0378">Hydrolase</keyword>
<dbReference type="PANTHER" id="PTHR47957:SF3">
    <property type="entry name" value="ATP-DEPENDENT HELICASE HRQ1"/>
    <property type="match status" value="1"/>
</dbReference>
<evidence type="ECO:0000313" key="6">
    <source>
        <dbReference type="Proteomes" id="UP000030624"/>
    </source>
</evidence>
<name>A0A0A7GFF0_GEOAI</name>
<evidence type="ECO:0000256" key="1">
    <source>
        <dbReference type="ARBA" id="ARBA00022741"/>
    </source>
</evidence>
<accession>A0A0A7GFF0</accession>
<dbReference type="Pfam" id="PF09369">
    <property type="entry name" value="MZB"/>
    <property type="match status" value="1"/>
</dbReference>
<dbReference type="eggNOG" id="arCOG00555">
    <property type="taxonomic scope" value="Archaea"/>
</dbReference>
<dbReference type="GeneID" id="24797233"/>
<dbReference type="Proteomes" id="UP000030624">
    <property type="component" value="Chromosome"/>
</dbReference>
<dbReference type="KEGG" id="gac:GACE_0634"/>
<dbReference type="InterPro" id="IPR014001">
    <property type="entry name" value="Helicase_ATP-bd"/>
</dbReference>
<dbReference type="AlphaFoldDB" id="A0A0A7GFF0"/>
<dbReference type="Gene3D" id="3.40.50.300">
    <property type="entry name" value="P-loop containing nucleotide triphosphate hydrolases"/>
    <property type="match status" value="2"/>
</dbReference>
<feature type="domain" description="Helicase ATP-binding" evidence="3">
    <location>
        <begin position="97"/>
        <end position="269"/>
    </location>
</feature>
<dbReference type="GO" id="GO:0003676">
    <property type="term" value="F:nucleic acid binding"/>
    <property type="evidence" value="ECO:0007669"/>
    <property type="project" value="InterPro"/>
</dbReference>
<feature type="domain" description="Helicase C-terminal" evidence="4">
    <location>
        <begin position="290"/>
        <end position="434"/>
    </location>
</feature>
<dbReference type="EMBL" id="CP009552">
    <property type="protein sequence ID" value="AIY89686.1"/>
    <property type="molecule type" value="Genomic_DNA"/>
</dbReference>
<dbReference type="GO" id="GO:0036297">
    <property type="term" value="P:interstrand cross-link repair"/>
    <property type="evidence" value="ECO:0007669"/>
    <property type="project" value="TreeGrafter"/>
</dbReference>
<keyword evidence="5" id="KW-0347">Helicase</keyword>
<dbReference type="InterPro" id="IPR011545">
    <property type="entry name" value="DEAD/DEAH_box_helicase_dom"/>
</dbReference>
<dbReference type="HOGENOM" id="CLU_000809_3_2_2"/>
<evidence type="ECO:0000259" key="3">
    <source>
        <dbReference type="PROSITE" id="PS51192"/>
    </source>
</evidence>